<comment type="pathway">
    <text evidence="5">Cofactor biosynthesis; nicotinate biosynthesis; nicotinate from nicotinamide: step 1/1.</text>
</comment>
<gene>
    <name evidence="9" type="ORF">ERS075579_02417</name>
</gene>
<evidence type="ECO:0000256" key="6">
    <source>
        <dbReference type="ARBA" id="ARBA00039017"/>
    </source>
</evidence>
<dbReference type="Gene3D" id="3.40.50.850">
    <property type="entry name" value="Isochorismatase-like"/>
    <property type="match status" value="1"/>
</dbReference>
<evidence type="ECO:0000256" key="3">
    <source>
        <dbReference type="ARBA" id="ARBA00022723"/>
    </source>
</evidence>
<dbReference type="EC" id="3.5.1.19" evidence="6"/>
<dbReference type="InterPro" id="IPR036380">
    <property type="entry name" value="Isochorismatase-like_sf"/>
</dbReference>
<organism evidence="9 10">
    <name type="scientific">Mycobacteroides abscessus</name>
    <dbReference type="NCBI Taxonomy" id="36809"/>
    <lineage>
        <taxon>Bacteria</taxon>
        <taxon>Bacillati</taxon>
        <taxon>Actinomycetota</taxon>
        <taxon>Actinomycetes</taxon>
        <taxon>Mycobacteriales</taxon>
        <taxon>Mycobacteriaceae</taxon>
        <taxon>Mycobacteroides</taxon>
    </lineage>
</organism>
<keyword evidence="4" id="KW-0378">Hydrolase</keyword>
<proteinExistence type="inferred from homology"/>
<dbReference type="AlphaFoldDB" id="A0A0U0ZNB4"/>
<dbReference type="EMBL" id="CSWP01000004">
    <property type="protein sequence ID" value="CPV52670.1"/>
    <property type="molecule type" value="Genomic_DNA"/>
</dbReference>
<dbReference type="Proteomes" id="UP000045782">
    <property type="component" value="Unassembled WGS sequence"/>
</dbReference>
<name>A0A0U0ZNB4_9MYCO</name>
<evidence type="ECO:0000259" key="8">
    <source>
        <dbReference type="Pfam" id="PF00857"/>
    </source>
</evidence>
<dbReference type="InterPro" id="IPR000868">
    <property type="entry name" value="Isochorismatase-like_dom"/>
</dbReference>
<evidence type="ECO:0000313" key="9">
    <source>
        <dbReference type="EMBL" id="CPV52670.1"/>
    </source>
</evidence>
<evidence type="ECO:0000313" key="10">
    <source>
        <dbReference type="Proteomes" id="UP000045782"/>
    </source>
</evidence>
<dbReference type="SUPFAM" id="SSF52499">
    <property type="entry name" value="Isochorismatase-like hydrolases"/>
    <property type="match status" value="1"/>
</dbReference>
<evidence type="ECO:0000256" key="1">
    <source>
        <dbReference type="ARBA" id="ARBA00006336"/>
    </source>
</evidence>
<evidence type="ECO:0000256" key="5">
    <source>
        <dbReference type="ARBA" id="ARBA00037900"/>
    </source>
</evidence>
<protein>
    <recommendedName>
        <fullName evidence="6">nicotinamidase</fullName>
        <ecNumber evidence="6">3.5.1.19</ecNumber>
    </recommendedName>
    <alternativeName>
        <fullName evidence="7">Nicotinamide deamidase</fullName>
    </alternativeName>
</protein>
<dbReference type="GO" id="GO:0008936">
    <property type="term" value="F:nicotinamidase activity"/>
    <property type="evidence" value="ECO:0007669"/>
    <property type="project" value="UniProtKB-EC"/>
</dbReference>
<sequence length="184" mass="19340">MGRALIVVDVQNDFCEGGSLSVPGGAALARTLNHLTRSGAYDAVVATRDFHVDPGGHFSENPDFETSWPPHCRAGTPGADFHPDLDMGPVDEVFSKGAYGAAYSGFEGVATDGTALAAWLQSRELNDVDVVGIATDYCVAATAHDAVHGGLHTRVLTAYSVGISEESVNRALDELQRAGVEVIR</sequence>
<feature type="domain" description="Isochorismatase-like" evidence="8">
    <location>
        <begin position="4"/>
        <end position="183"/>
    </location>
</feature>
<comment type="similarity">
    <text evidence="1">Belongs to the isochorismatase family.</text>
</comment>
<keyword evidence="2" id="KW-0662">Pyridine nucleotide biosynthesis</keyword>
<dbReference type="Pfam" id="PF00857">
    <property type="entry name" value="Isochorismatase"/>
    <property type="match status" value="1"/>
</dbReference>
<evidence type="ECO:0000256" key="4">
    <source>
        <dbReference type="ARBA" id="ARBA00022801"/>
    </source>
</evidence>
<evidence type="ECO:0000256" key="7">
    <source>
        <dbReference type="ARBA" id="ARBA00043224"/>
    </source>
</evidence>
<dbReference type="PANTHER" id="PTHR11080">
    <property type="entry name" value="PYRAZINAMIDASE/NICOTINAMIDASE"/>
    <property type="match status" value="1"/>
</dbReference>
<evidence type="ECO:0000256" key="2">
    <source>
        <dbReference type="ARBA" id="ARBA00022642"/>
    </source>
</evidence>
<accession>A0A0U0ZNB4</accession>
<dbReference type="PANTHER" id="PTHR11080:SF2">
    <property type="entry name" value="LD05707P"/>
    <property type="match status" value="1"/>
</dbReference>
<dbReference type="GO" id="GO:0019363">
    <property type="term" value="P:pyridine nucleotide biosynthetic process"/>
    <property type="evidence" value="ECO:0007669"/>
    <property type="project" value="UniProtKB-KW"/>
</dbReference>
<dbReference type="InterPro" id="IPR052347">
    <property type="entry name" value="Isochorismatase_Nicotinamidase"/>
</dbReference>
<dbReference type="RefSeq" id="WP_016342176.1">
    <property type="nucleotide sequence ID" value="NZ_AP022621.1"/>
</dbReference>
<reference evidence="9 10" key="1">
    <citation type="submission" date="2015-03" db="EMBL/GenBank/DDBJ databases">
        <authorList>
            <person name="Murphy D."/>
        </authorList>
    </citation>
    <scope>NUCLEOTIDE SEQUENCE [LARGE SCALE GENOMIC DNA]</scope>
    <source>
        <strain evidence="9 10">PAP088</strain>
    </source>
</reference>
<keyword evidence="3" id="KW-0479">Metal-binding</keyword>
<dbReference type="GO" id="GO:0046872">
    <property type="term" value="F:metal ion binding"/>
    <property type="evidence" value="ECO:0007669"/>
    <property type="project" value="UniProtKB-KW"/>
</dbReference>